<dbReference type="EMBL" id="RYZH01000063">
    <property type="protein sequence ID" value="RUL83185.1"/>
    <property type="molecule type" value="Genomic_DNA"/>
</dbReference>
<keyword evidence="2" id="KW-1185">Reference proteome</keyword>
<organism evidence="1 2">
    <name type="scientific">Tautonia sociabilis</name>
    <dbReference type="NCBI Taxonomy" id="2080755"/>
    <lineage>
        <taxon>Bacteria</taxon>
        <taxon>Pseudomonadati</taxon>
        <taxon>Planctomycetota</taxon>
        <taxon>Planctomycetia</taxon>
        <taxon>Isosphaerales</taxon>
        <taxon>Isosphaeraceae</taxon>
        <taxon>Tautonia</taxon>
    </lineage>
</organism>
<dbReference type="SUPFAM" id="SSF48452">
    <property type="entry name" value="TPR-like"/>
    <property type="match status" value="1"/>
</dbReference>
<evidence type="ECO:0000313" key="2">
    <source>
        <dbReference type="Proteomes" id="UP000280296"/>
    </source>
</evidence>
<gene>
    <name evidence="1" type="ORF">TsocGM_22580</name>
</gene>
<dbReference type="InterPro" id="IPR011990">
    <property type="entry name" value="TPR-like_helical_dom_sf"/>
</dbReference>
<dbReference type="OrthoDB" id="271653at2"/>
<dbReference type="Proteomes" id="UP000280296">
    <property type="component" value="Unassembled WGS sequence"/>
</dbReference>
<reference evidence="1 2" key="2">
    <citation type="submission" date="2019-01" db="EMBL/GenBank/DDBJ databases">
        <title>Tautonia sociabilis, a novel thermotolerant planctomycete of Isosphaeraceae family, isolated from a 4000 m deep subterranean habitat.</title>
        <authorList>
            <person name="Kovaleva O.L."/>
            <person name="Elcheninov A.G."/>
            <person name="Van Heerden E."/>
            <person name="Toshchakov S.V."/>
            <person name="Novikov A."/>
            <person name="Bonch-Osmolovskaya E.A."/>
            <person name="Kublanov I.V."/>
        </authorList>
    </citation>
    <scope>NUCLEOTIDE SEQUENCE [LARGE SCALE GENOMIC DNA]</scope>
    <source>
        <strain evidence="1 2">GM2012</strain>
    </source>
</reference>
<sequence length="235" mass="25481">MPDADHLTRRCLELLEEGHPEVAEALVSGALRSDPEDGTLQQLRGLLRRERGDLDAALADLEAASAVVPLNPAARCALADCYVAAEKPELARLLYRDLAEHPGCPTALLPPVAAGLGAVGEFSLALSTCRELARRDPTAHQAYFGIAFYLRRLGHPVEDVLDPVRRAFELAPGSTLYRVTLSALLDHVGRRREAIELMRDVDPASVGCSCCLHRVATLFRQAGDDTRAERWTAAG</sequence>
<dbReference type="Gene3D" id="1.25.40.10">
    <property type="entry name" value="Tetratricopeptide repeat domain"/>
    <property type="match status" value="1"/>
</dbReference>
<dbReference type="AlphaFoldDB" id="A0A432MDW8"/>
<dbReference type="Pfam" id="PF14559">
    <property type="entry name" value="TPR_19"/>
    <property type="match status" value="1"/>
</dbReference>
<proteinExistence type="predicted"/>
<name>A0A432MDW8_9BACT</name>
<protein>
    <submittedName>
        <fullName evidence="1">Tetratricopeptide repeat protein</fullName>
    </submittedName>
</protein>
<accession>A0A432MDW8</accession>
<comment type="caution">
    <text evidence="1">The sequence shown here is derived from an EMBL/GenBank/DDBJ whole genome shotgun (WGS) entry which is preliminary data.</text>
</comment>
<reference evidence="1 2" key="1">
    <citation type="submission" date="2018-12" db="EMBL/GenBank/DDBJ databases">
        <authorList>
            <person name="Toschakov S.V."/>
        </authorList>
    </citation>
    <scope>NUCLEOTIDE SEQUENCE [LARGE SCALE GENOMIC DNA]</scope>
    <source>
        <strain evidence="1 2">GM2012</strain>
    </source>
</reference>
<dbReference type="RefSeq" id="WP_126727722.1">
    <property type="nucleotide sequence ID" value="NZ_RYZH01000063.1"/>
</dbReference>
<evidence type="ECO:0000313" key="1">
    <source>
        <dbReference type="EMBL" id="RUL83185.1"/>
    </source>
</evidence>